<dbReference type="PANTHER" id="PTHR46825">
    <property type="entry name" value="D-ALANYL-D-ALANINE-CARBOXYPEPTIDASE/ENDOPEPTIDASE AMPH"/>
    <property type="match status" value="1"/>
</dbReference>
<gene>
    <name evidence="2" type="ORF">GTK07_12410</name>
</gene>
<protein>
    <submittedName>
        <fullName evidence="2">Serine hydrolase</fullName>
    </submittedName>
</protein>
<evidence type="ECO:0000313" key="3">
    <source>
        <dbReference type="Proteomes" id="UP000468707"/>
    </source>
</evidence>
<dbReference type="Proteomes" id="UP000468707">
    <property type="component" value="Unassembled WGS sequence"/>
</dbReference>
<dbReference type="SUPFAM" id="SSF56601">
    <property type="entry name" value="beta-lactamase/transpeptidase-like"/>
    <property type="match status" value="1"/>
</dbReference>
<dbReference type="PANTHER" id="PTHR46825:SF15">
    <property type="entry name" value="BETA-LACTAMASE-RELATED DOMAIN-CONTAINING PROTEIN"/>
    <property type="match status" value="1"/>
</dbReference>
<comment type="caution">
    <text evidence="2">The sequence shown here is derived from an EMBL/GenBank/DDBJ whole genome shotgun (WGS) entry which is preliminary data.</text>
</comment>
<accession>A0A6I5KUC7</accession>
<feature type="domain" description="Beta-lactamase-related" evidence="1">
    <location>
        <begin position="37"/>
        <end position="368"/>
    </location>
</feature>
<dbReference type="InterPro" id="IPR001466">
    <property type="entry name" value="Beta-lactam-related"/>
</dbReference>
<dbReference type="Pfam" id="PF00144">
    <property type="entry name" value="Beta-lactamase"/>
    <property type="match status" value="1"/>
</dbReference>
<dbReference type="AlphaFoldDB" id="A0A6I5KUC7"/>
<name>A0A6I5KUC7_9FLAO</name>
<proteinExistence type="predicted"/>
<dbReference type="RefSeq" id="WP_163635555.1">
    <property type="nucleotide sequence ID" value="NZ_JAAAMI010000005.1"/>
</dbReference>
<keyword evidence="3" id="KW-1185">Reference proteome</keyword>
<evidence type="ECO:0000313" key="2">
    <source>
        <dbReference type="EMBL" id="NDV44133.1"/>
    </source>
</evidence>
<dbReference type="InterPro" id="IPR012338">
    <property type="entry name" value="Beta-lactam/transpept-like"/>
</dbReference>
<organism evidence="2 3">
    <name type="scientific">Flagellimonas sediminis</name>
    <dbReference type="NCBI Taxonomy" id="2696468"/>
    <lineage>
        <taxon>Bacteria</taxon>
        <taxon>Pseudomonadati</taxon>
        <taxon>Bacteroidota</taxon>
        <taxon>Flavobacteriia</taxon>
        <taxon>Flavobacteriales</taxon>
        <taxon>Flavobacteriaceae</taxon>
        <taxon>Flagellimonas</taxon>
    </lineage>
</organism>
<sequence>MKHTIFFFIVFVIFSCQVHSQTIKRIDDSIIHIETLNSNFERLQREANVHGLTISIVTKDSILFQKAYGSRNLKGKLPLEMSNNFYAASLSKPVFAFIVMKLVDAGVIDLDKPLVEYLDKPLPSYTFKETYEGYQDLEGDERYKKITARMCLSHTTGFPNWRYIGNSGIDMNKPLEIESNPGTFYSYSGEGIQLLQFVVEQVTKKGLEELAQAYVFEPFNMTMTSYLWQDRFETNYALGHYGRKKVLERQKRNREYAAGSMDTTPEDYARFIQAMLGRKGLSPKAFDEMFKPQIAVTSKQQFGDNRWKTTDENKNINLSYGLGWGIYETPFGKAIFKEGHMDGWEHYAILYPSKNIGMVIMCNSSNGEGIFKELLEIVIGDRWMPWYWENFIPYNFKD</sequence>
<evidence type="ECO:0000259" key="1">
    <source>
        <dbReference type="Pfam" id="PF00144"/>
    </source>
</evidence>
<keyword evidence="2" id="KW-0378">Hydrolase</keyword>
<dbReference type="InterPro" id="IPR050491">
    <property type="entry name" value="AmpC-like"/>
</dbReference>
<dbReference type="EMBL" id="JAAAMI010000005">
    <property type="protein sequence ID" value="NDV44133.1"/>
    <property type="molecule type" value="Genomic_DNA"/>
</dbReference>
<dbReference type="PROSITE" id="PS51257">
    <property type="entry name" value="PROKAR_LIPOPROTEIN"/>
    <property type="match status" value="1"/>
</dbReference>
<dbReference type="GO" id="GO:0016787">
    <property type="term" value="F:hydrolase activity"/>
    <property type="evidence" value="ECO:0007669"/>
    <property type="project" value="UniProtKB-KW"/>
</dbReference>
<dbReference type="Gene3D" id="3.40.710.10">
    <property type="entry name" value="DD-peptidase/beta-lactamase superfamily"/>
    <property type="match status" value="1"/>
</dbReference>
<reference evidence="2 3" key="1">
    <citation type="submission" date="2020-01" db="EMBL/GenBank/DDBJ databases">
        <title>Muricauda sediminis sp.nov. 40Bstr401.</title>
        <authorList>
            <person name="Xue Z."/>
            <person name="Zhu S."/>
            <person name="Ren N."/>
            <person name="Chen T."/>
            <person name="Chen X."/>
            <person name="Chen J."/>
            <person name="Yang J."/>
        </authorList>
    </citation>
    <scope>NUCLEOTIDE SEQUENCE [LARGE SCALE GENOMIC DNA]</scope>
    <source>
        <strain evidence="2 3">40Bstr401</strain>
    </source>
</reference>